<accession>A0A418WKL2</accession>
<dbReference type="AlphaFoldDB" id="A0A418WKL2"/>
<dbReference type="OrthoDB" id="7620498at2"/>
<evidence type="ECO:0000313" key="2">
    <source>
        <dbReference type="EMBL" id="RJF90581.1"/>
    </source>
</evidence>
<keyword evidence="3" id="KW-1185">Reference proteome</keyword>
<proteinExistence type="predicted"/>
<feature type="chain" id="PRO_5019425883" description="Outer membrane lipoprotein-sorting protein" evidence="1">
    <location>
        <begin position="17"/>
        <end position="246"/>
    </location>
</feature>
<evidence type="ECO:0000313" key="3">
    <source>
        <dbReference type="Proteomes" id="UP000286100"/>
    </source>
</evidence>
<comment type="caution">
    <text evidence="2">The sequence shown here is derived from an EMBL/GenBank/DDBJ whole genome shotgun (WGS) entry which is preliminary data.</text>
</comment>
<sequence>MRAFAMIMLVATPAAAADPVQEGGAILARAAQAAGGSDWINARTLVLEGRAVFYAETGAEPKSRAEDYRMWRVFDPARTAAHGADGKVRILARSKQQTLFTIGYDGETTWSDRGVMPKAEADAYWAANFGFGIIRHAAKPGFKAERVPDDTIGGHPLHMVRLTDPRGAVTLFGIDAKTHAIRTMGFMTPRGWHQRVYDDFVMLEKPRWLQARRVTLYYNGVMANEVFWDKVEVNVPIDPALFSWRP</sequence>
<dbReference type="Proteomes" id="UP000286100">
    <property type="component" value="Unassembled WGS sequence"/>
</dbReference>
<evidence type="ECO:0008006" key="4">
    <source>
        <dbReference type="Google" id="ProtNLM"/>
    </source>
</evidence>
<dbReference type="EMBL" id="QYUM01000003">
    <property type="protein sequence ID" value="RJF90581.1"/>
    <property type="molecule type" value="Genomic_DNA"/>
</dbReference>
<organism evidence="2 3">
    <name type="scientific">Sphingomonas cavernae</name>
    <dbReference type="NCBI Taxonomy" id="2320861"/>
    <lineage>
        <taxon>Bacteria</taxon>
        <taxon>Pseudomonadati</taxon>
        <taxon>Pseudomonadota</taxon>
        <taxon>Alphaproteobacteria</taxon>
        <taxon>Sphingomonadales</taxon>
        <taxon>Sphingomonadaceae</taxon>
        <taxon>Sphingomonas</taxon>
    </lineage>
</organism>
<gene>
    <name evidence="2" type="ORF">D3876_10165</name>
</gene>
<reference evidence="2 3" key="1">
    <citation type="submission" date="2018-09" db="EMBL/GenBank/DDBJ databases">
        <authorList>
            <person name="Zhu H."/>
        </authorList>
    </citation>
    <scope>NUCLEOTIDE SEQUENCE [LARGE SCALE GENOMIC DNA]</scope>
    <source>
        <strain evidence="2 3">K2R01-6</strain>
    </source>
</reference>
<protein>
    <recommendedName>
        <fullName evidence="4">Outer membrane lipoprotein-sorting protein</fullName>
    </recommendedName>
</protein>
<evidence type="ECO:0000256" key="1">
    <source>
        <dbReference type="SAM" id="SignalP"/>
    </source>
</evidence>
<name>A0A418WKL2_9SPHN</name>
<keyword evidence="1" id="KW-0732">Signal</keyword>
<dbReference type="RefSeq" id="WP_119761901.1">
    <property type="nucleotide sequence ID" value="NZ_QYUM01000003.1"/>
</dbReference>
<feature type="signal peptide" evidence="1">
    <location>
        <begin position="1"/>
        <end position="16"/>
    </location>
</feature>